<dbReference type="EMBL" id="CP147988">
    <property type="protein sequence ID" value="WXK50184.1"/>
    <property type="molecule type" value="Genomic_DNA"/>
</dbReference>
<proteinExistence type="predicted"/>
<dbReference type="SUPFAM" id="SSF51905">
    <property type="entry name" value="FAD/NAD(P)-binding domain"/>
    <property type="match status" value="1"/>
</dbReference>
<dbReference type="InterPro" id="IPR039650">
    <property type="entry name" value="HdrA-like"/>
</dbReference>
<keyword evidence="3" id="KW-0560">Oxidoreductase</keyword>
<dbReference type="Proteomes" id="UP001447857">
    <property type="component" value="Chromosome"/>
</dbReference>
<evidence type="ECO:0000256" key="1">
    <source>
        <dbReference type="ARBA" id="ARBA00022485"/>
    </source>
</evidence>
<keyword evidence="1" id="KW-0004">4Fe-4S</keyword>
<keyword evidence="7" id="KW-1185">Reference proteome</keyword>
<dbReference type="RefSeq" id="WP_338840582.1">
    <property type="nucleotide sequence ID" value="NZ_CP147988.1"/>
</dbReference>
<keyword evidence="5" id="KW-0411">Iron-sulfur</keyword>
<gene>
    <name evidence="6" type="ORF">V6624_00840</name>
</gene>
<evidence type="ECO:0000256" key="2">
    <source>
        <dbReference type="ARBA" id="ARBA00022723"/>
    </source>
</evidence>
<evidence type="ECO:0000256" key="4">
    <source>
        <dbReference type="ARBA" id="ARBA00023004"/>
    </source>
</evidence>
<keyword evidence="4" id="KW-0408">Iron</keyword>
<organism evidence="6 7">
    <name type="scientific">Flavobacterium ginsenosidimutans</name>
    <dbReference type="NCBI Taxonomy" id="687844"/>
    <lineage>
        <taxon>Bacteria</taxon>
        <taxon>Pseudomonadati</taxon>
        <taxon>Bacteroidota</taxon>
        <taxon>Flavobacteriia</taxon>
        <taxon>Flavobacteriales</taxon>
        <taxon>Flavobacteriaceae</taxon>
        <taxon>Flavobacterium</taxon>
    </lineage>
</organism>
<dbReference type="InterPro" id="IPR036188">
    <property type="entry name" value="FAD/NAD-bd_sf"/>
</dbReference>
<sequence length="554" mass="62910">MPSFKLQIIALILSCFVYSSCSKDYIPEKRIISDFESTNGVDNIDLTKEYDVVIYGATAAGIIAAVEVKKSGKSVLLIKPSNTALGGISTNGLGITDIHDTNILGGLTRTFYHRIKEYYSSSQNWFVGSAGGYKKYFQNGDIMLWFEPKAAQFVFRDIILENQIPILNNERLDLQNGILKNSIHTIESIRMESGLKIKGKIFIDTSYEGDLMAKSGISYTYGRESNSLYKELFNGVRRMSNNDRNQFPEGVKYLGNGLPSYISGNGTADKKIQAFCFRMCLTNVDHNRRDIEKPFDYNEEDYHLLFEYLKTHDANTFFDLMPLPNGKTDSNNLGPISTDYVGQNYNYPDGDYAERELIVANHKRYQIGLLWTLANHPKVPEKIRDFYKQWGLSKDEFVENNNWPNQLYIREGRRMISDYVMTENNCTGKVIAENPIALADYAMDSHIVQRYVDTNGNVKNEGRYMLETPNPYPIDYRSIVPKKSECTNLLVPICLSASRVAYSSIRMEPVYMTLGQVSAVAAILALDNNIPVQDLSYDTLRNTLLEKKMVVGQK</sequence>
<evidence type="ECO:0000313" key="7">
    <source>
        <dbReference type="Proteomes" id="UP001447857"/>
    </source>
</evidence>
<evidence type="ECO:0000256" key="3">
    <source>
        <dbReference type="ARBA" id="ARBA00023002"/>
    </source>
</evidence>
<dbReference type="PANTHER" id="PTHR43498:SF1">
    <property type="entry name" value="COB--COM HETERODISULFIDE REDUCTASE IRON-SULFUR SUBUNIT A"/>
    <property type="match status" value="1"/>
</dbReference>
<dbReference type="PANTHER" id="PTHR43498">
    <property type="entry name" value="FERREDOXIN:COB-COM HETERODISULFIDE REDUCTASE SUBUNIT A"/>
    <property type="match status" value="1"/>
</dbReference>
<keyword evidence="2" id="KW-0479">Metal-binding</keyword>
<evidence type="ECO:0000256" key="5">
    <source>
        <dbReference type="ARBA" id="ARBA00023014"/>
    </source>
</evidence>
<dbReference type="Pfam" id="PF12831">
    <property type="entry name" value="FAD_oxidored"/>
    <property type="match status" value="1"/>
</dbReference>
<dbReference type="Gene3D" id="3.50.50.60">
    <property type="entry name" value="FAD/NAD(P)-binding domain"/>
    <property type="match status" value="1"/>
</dbReference>
<protein>
    <submittedName>
        <fullName evidence="6">FAD-dependent oxidoreductase</fullName>
    </submittedName>
</protein>
<accession>A0ABZ2Q756</accession>
<reference evidence="6 7" key="1">
    <citation type="submission" date="2024-02" db="EMBL/GenBank/DDBJ databases">
        <title>complete genome of Flavobacterium ginsenosidimutans Str. YTB16.</title>
        <authorList>
            <person name="Wang Q."/>
        </authorList>
    </citation>
    <scope>NUCLEOTIDE SEQUENCE [LARGE SCALE GENOMIC DNA]</scope>
    <source>
        <strain evidence="6 7">YTB16</strain>
    </source>
</reference>
<name>A0ABZ2Q756_9FLAO</name>
<evidence type="ECO:0000313" key="6">
    <source>
        <dbReference type="EMBL" id="WXK50184.1"/>
    </source>
</evidence>